<accession>K1QLB2</accession>
<dbReference type="PANTHER" id="PTHR46534">
    <property type="entry name" value="IGGFC_BINDING DOMAIN-CONTAINING PROTEIN"/>
    <property type="match status" value="1"/>
</dbReference>
<dbReference type="FunFam" id="2.20.100.10:FF:000001">
    <property type="entry name" value="semaphorin-5A isoform X1"/>
    <property type="match status" value="2"/>
</dbReference>
<sequence length="1133" mass="126228">MAVCTGDPDCVSVGFDEGNCLCYVYNTNSTSSAKDSIPIQGWQHFDIQQGRETALESCTFDYEYEGSEIVYKDVENYPDNKGTNFIVAFMENAQKSLPVELFVTTAKPYEIKVIVTSPKWTSPSVYESFKITSSQTKQIFISNEFRMHGTGRSQKALSVSASDEIIVYGVNKEGYSCDAFLAFPIDVLGTEYYTVSYFPATLENEILVAVDGQWNAWTLWSECQASCGSRASLITGTSYRSRVCNNPKPANEGLRCKGNPIELLSCVPSDLCSCCPSDFSCVSNNGTLLCYQVHDLPSKIKDIKDVCASDGYSLLRLDSKEKLALLSTAKFSGAKYLVQGKRLSNEGDWLYLDGSLVYDFSTQWDSQANPTAKNKKDEYIVLQPHGGYTWLNSEESELVSGYCIILSNGQCCISWTKNNELTDRYRERLAIRNSTSICTLGECMAVCTADPACMSVGFDEGNCFCSAYDTFSTSDPIEPIHIQGWKHFDIQQGRETELESCTFDYEYEGSEILYKDVENHPDNKGTNFIVAFMENSQKSLPVELFVTTAKPYEIKVIVTSPKWTSPSVYESFTLTSGQTKQIFISNEFRMYGIGRGNNALSVSASDEIIVYGINKEEYSCDAFLAFPIDVLGTEYYTVSHFPSTYATEFLIASVFTDTAVDITLKLNSDKTMIQFEKKLYANGDVLNVLMNPYDTVQIQTMADITGTKITSNQPIVAYSGNRRTNVGVGKSRDHLVQQLMPTITWGKRFITLPIPTRTTGDFFRFIASENNTVVNTTGFDYQLNQNVSYTLELLNAGDFVEQYHTSYFYGLVVSSKPIMLVQIVSSQVVEAADPAMTLIPPIEQFSSEYVFTTPKYSRGEYINFFMFVVHSDNAAGLQLDGEYLPLTQEYRKITGTNYLASYVAVPTGFHSFRHTSPIVMFGGYLYGLANMESYGFPAGMRLSPINVPCNVTSGTIPDGIDNDCDGLIDEELCDGNFADDDADGLIDEDCVKPSPIDGQWNAWTLWSECQTSCGSRASLITGTSYRSRVCNNPKPSNEGLHCKGNPIELMSCVPSAKFAGANYLVQGKRLSNEGDWLYLDGSMVNDFFTQWDNLTNPTAENKRDEYIVLQPHGGYTWLNVDESEPVSGYLCEW</sequence>
<dbReference type="EMBL" id="JH816146">
    <property type="protein sequence ID" value="EKC29545.1"/>
    <property type="molecule type" value="Genomic_DNA"/>
</dbReference>
<dbReference type="SMART" id="SM00209">
    <property type="entry name" value="TSP1"/>
    <property type="match status" value="2"/>
</dbReference>
<evidence type="ECO:0000259" key="2">
    <source>
        <dbReference type="Pfam" id="PF17517"/>
    </source>
</evidence>
<gene>
    <name evidence="3" type="ORF">CGI_10005107</name>
</gene>
<dbReference type="Gene3D" id="2.20.100.10">
    <property type="entry name" value="Thrombospondin type-1 (TSP1) repeat"/>
    <property type="match status" value="2"/>
</dbReference>
<evidence type="ECO:0000313" key="3">
    <source>
        <dbReference type="EMBL" id="EKC29545.1"/>
    </source>
</evidence>
<proteinExistence type="predicted"/>
<dbReference type="PANTHER" id="PTHR46534:SF2">
    <property type="entry name" value="VWFD DOMAIN-CONTAINING PROTEIN"/>
    <property type="match status" value="1"/>
</dbReference>
<reference evidence="3" key="1">
    <citation type="journal article" date="2012" name="Nature">
        <title>The oyster genome reveals stress adaptation and complexity of shell formation.</title>
        <authorList>
            <person name="Zhang G."/>
            <person name="Fang X."/>
            <person name="Guo X."/>
            <person name="Li L."/>
            <person name="Luo R."/>
            <person name="Xu F."/>
            <person name="Yang P."/>
            <person name="Zhang L."/>
            <person name="Wang X."/>
            <person name="Qi H."/>
            <person name="Xiong Z."/>
            <person name="Que H."/>
            <person name="Xie Y."/>
            <person name="Holland P.W."/>
            <person name="Paps J."/>
            <person name="Zhu Y."/>
            <person name="Wu F."/>
            <person name="Chen Y."/>
            <person name="Wang J."/>
            <person name="Peng C."/>
            <person name="Meng J."/>
            <person name="Yang L."/>
            <person name="Liu J."/>
            <person name="Wen B."/>
            <person name="Zhang N."/>
            <person name="Huang Z."/>
            <person name="Zhu Q."/>
            <person name="Feng Y."/>
            <person name="Mount A."/>
            <person name="Hedgecock D."/>
            <person name="Xu Z."/>
            <person name="Liu Y."/>
            <person name="Domazet-Loso T."/>
            <person name="Du Y."/>
            <person name="Sun X."/>
            <person name="Zhang S."/>
            <person name="Liu B."/>
            <person name="Cheng P."/>
            <person name="Jiang X."/>
            <person name="Li J."/>
            <person name="Fan D."/>
            <person name="Wang W."/>
            <person name="Fu W."/>
            <person name="Wang T."/>
            <person name="Wang B."/>
            <person name="Zhang J."/>
            <person name="Peng Z."/>
            <person name="Li Y."/>
            <person name="Li N."/>
            <person name="Wang J."/>
            <person name="Chen M."/>
            <person name="He Y."/>
            <person name="Tan F."/>
            <person name="Song X."/>
            <person name="Zheng Q."/>
            <person name="Huang R."/>
            <person name="Yang H."/>
            <person name="Du X."/>
            <person name="Chen L."/>
            <person name="Yang M."/>
            <person name="Gaffney P.M."/>
            <person name="Wang S."/>
            <person name="Luo L."/>
            <person name="She Z."/>
            <person name="Ming Y."/>
            <person name="Huang W."/>
            <person name="Zhang S."/>
            <person name="Huang B."/>
            <person name="Zhang Y."/>
            <person name="Qu T."/>
            <person name="Ni P."/>
            <person name="Miao G."/>
            <person name="Wang J."/>
            <person name="Wang Q."/>
            <person name="Steinberg C.E."/>
            <person name="Wang H."/>
            <person name="Li N."/>
            <person name="Qian L."/>
            <person name="Zhang G."/>
            <person name="Li Y."/>
            <person name="Yang H."/>
            <person name="Liu X."/>
            <person name="Wang J."/>
            <person name="Yin Y."/>
            <person name="Wang J."/>
        </authorList>
    </citation>
    <scope>NUCLEOTIDE SEQUENCE [LARGE SCALE GENOMIC DNA]</scope>
    <source>
        <strain evidence="3">05x7-T-G4-1.051#20</strain>
    </source>
</reference>
<organism evidence="3">
    <name type="scientific">Magallana gigas</name>
    <name type="common">Pacific oyster</name>
    <name type="synonym">Crassostrea gigas</name>
    <dbReference type="NCBI Taxonomy" id="29159"/>
    <lineage>
        <taxon>Eukaryota</taxon>
        <taxon>Metazoa</taxon>
        <taxon>Spiralia</taxon>
        <taxon>Lophotrochozoa</taxon>
        <taxon>Mollusca</taxon>
        <taxon>Bivalvia</taxon>
        <taxon>Autobranchia</taxon>
        <taxon>Pteriomorphia</taxon>
        <taxon>Ostreida</taxon>
        <taxon>Ostreoidea</taxon>
        <taxon>Ostreidae</taxon>
        <taxon>Magallana</taxon>
    </lineage>
</organism>
<dbReference type="InParanoid" id="K1QLB2"/>
<dbReference type="InterPro" id="IPR016186">
    <property type="entry name" value="C-type_lectin-like/link_sf"/>
</dbReference>
<dbReference type="InterPro" id="IPR035234">
    <property type="entry name" value="IgGFc-bd_N"/>
</dbReference>
<evidence type="ECO:0000256" key="1">
    <source>
        <dbReference type="ARBA" id="ARBA00023157"/>
    </source>
</evidence>
<name>K1QLB2_MAGGI</name>
<dbReference type="InterPro" id="IPR000884">
    <property type="entry name" value="TSP1_rpt"/>
</dbReference>
<dbReference type="Pfam" id="PF17517">
    <property type="entry name" value="IgGFc_binding"/>
    <property type="match status" value="1"/>
</dbReference>
<dbReference type="PROSITE" id="PS50092">
    <property type="entry name" value="TSP1"/>
    <property type="match status" value="2"/>
</dbReference>
<keyword evidence="1" id="KW-1015">Disulfide bond</keyword>
<feature type="domain" description="IgGFc-binding protein N-terminal" evidence="2">
    <location>
        <begin position="621"/>
        <end position="927"/>
    </location>
</feature>
<dbReference type="CDD" id="cd00037">
    <property type="entry name" value="CLECT"/>
    <property type="match status" value="1"/>
</dbReference>
<dbReference type="Gene3D" id="3.10.100.10">
    <property type="entry name" value="Mannose-Binding Protein A, subunit A"/>
    <property type="match status" value="1"/>
</dbReference>
<dbReference type="InterPro" id="IPR036383">
    <property type="entry name" value="TSP1_rpt_sf"/>
</dbReference>
<protein>
    <submittedName>
        <fullName evidence="3">IgGFc-binding protein</fullName>
    </submittedName>
</protein>
<dbReference type="HOGENOM" id="CLU_278762_0_0_1"/>
<dbReference type="SUPFAM" id="SSF82895">
    <property type="entry name" value="TSP-1 type 1 repeat"/>
    <property type="match status" value="2"/>
</dbReference>
<dbReference type="InterPro" id="IPR016187">
    <property type="entry name" value="CTDL_fold"/>
</dbReference>
<dbReference type="SUPFAM" id="SSF56436">
    <property type="entry name" value="C-type lectin-like"/>
    <property type="match status" value="1"/>
</dbReference>
<dbReference type="AlphaFoldDB" id="K1QLB2"/>
<dbReference type="Pfam" id="PF00090">
    <property type="entry name" value="TSP_1"/>
    <property type="match status" value="2"/>
</dbReference>